<dbReference type="InterPro" id="IPR019758">
    <property type="entry name" value="Pept_S26A_signal_pept_1_CS"/>
</dbReference>
<keyword evidence="6" id="KW-1133">Transmembrane helix</keyword>
<dbReference type="GO" id="GO:0009003">
    <property type="term" value="F:signal peptidase activity"/>
    <property type="evidence" value="ECO:0007669"/>
    <property type="project" value="UniProtKB-EC"/>
</dbReference>
<evidence type="ECO:0000256" key="5">
    <source>
        <dbReference type="SAM" id="MobiDB-lite"/>
    </source>
</evidence>
<evidence type="ECO:0000313" key="8">
    <source>
        <dbReference type="EMBL" id="SVA70711.1"/>
    </source>
</evidence>
<proteinExistence type="inferred from homology"/>
<accession>A0A381Y222</accession>
<dbReference type="InterPro" id="IPR036286">
    <property type="entry name" value="LexA/Signal_pep-like_sf"/>
</dbReference>
<evidence type="ECO:0000259" key="7">
    <source>
        <dbReference type="Pfam" id="PF10502"/>
    </source>
</evidence>
<dbReference type="NCBIfam" id="TIGR02227">
    <property type="entry name" value="sigpep_I_bact"/>
    <property type="match status" value="1"/>
</dbReference>
<keyword evidence="4" id="KW-0378">Hydrolase</keyword>
<dbReference type="EMBL" id="UINC01017117">
    <property type="protein sequence ID" value="SVA70711.1"/>
    <property type="molecule type" value="Genomic_DNA"/>
</dbReference>
<protein>
    <recommendedName>
        <fullName evidence="3">signal peptidase I</fullName>
        <ecNumber evidence="3">3.4.21.89</ecNumber>
    </recommendedName>
</protein>
<comment type="similarity">
    <text evidence="2">Belongs to the peptidase S26 family.</text>
</comment>
<evidence type="ECO:0000256" key="4">
    <source>
        <dbReference type="ARBA" id="ARBA00022801"/>
    </source>
</evidence>
<evidence type="ECO:0000256" key="1">
    <source>
        <dbReference type="ARBA" id="ARBA00000677"/>
    </source>
</evidence>
<dbReference type="InterPro" id="IPR000223">
    <property type="entry name" value="Pept_S26A_signal_pept_1"/>
</dbReference>
<dbReference type="PRINTS" id="PR00727">
    <property type="entry name" value="LEADERPTASE"/>
</dbReference>
<dbReference type="Gene3D" id="2.10.109.10">
    <property type="entry name" value="Umud Fragment, subunit A"/>
    <property type="match status" value="1"/>
</dbReference>
<name>A0A381Y222_9ZZZZ</name>
<dbReference type="InterPro" id="IPR019533">
    <property type="entry name" value="Peptidase_S26"/>
</dbReference>
<dbReference type="PANTHER" id="PTHR43390">
    <property type="entry name" value="SIGNAL PEPTIDASE I"/>
    <property type="match status" value="1"/>
</dbReference>
<dbReference type="Pfam" id="PF10502">
    <property type="entry name" value="Peptidase_S26"/>
    <property type="match status" value="1"/>
</dbReference>
<evidence type="ECO:0000256" key="3">
    <source>
        <dbReference type="ARBA" id="ARBA00013208"/>
    </source>
</evidence>
<feature type="domain" description="Peptidase S26" evidence="7">
    <location>
        <begin position="32"/>
        <end position="209"/>
    </location>
</feature>
<gene>
    <name evidence="8" type="ORF">METZ01_LOCUS123565</name>
</gene>
<dbReference type="GO" id="GO:0004252">
    <property type="term" value="F:serine-type endopeptidase activity"/>
    <property type="evidence" value="ECO:0007669"/>
    <property type="project" value="InterPro"/>
</dbReference>
<keyword evidence="6" id="KW-0812">Transmembrane</keyword>
<reference evidence="8" key="1">
    <citation type="submission" date="2018-05" db="EMBL/GenBank/DDBJ databases">
        <authorList>
            <person name="Lanie J.A."/>
            <person name="Ng W.-L."/>
            <person name="Kazmierczak K.M."/>
            <person name="Andrzejewski T.M."/>
            <person name="Davidsen T.M."/>
            <person name="Wayne K.J."/>
            <person name="Tettelin H."/>
            <person name="Glass J.I."/>
            <person name="Rusch D."/>
            <person name="Podicherti R."/>
            <person name="Tsui H.-C.T."/>
            <person name="Winkler M.E."/>
        </authorList>
    </citation>
    <scope>NUCLEOTIDE SEQUENCE</scope>
</reference>
<dbReference type="PROSITE" id="PS00761">
    <property type="entry name" value="SPASE_I_3"/>
    <property type="match status" value="1"/>
</dbReference>
<dbReference type="EC" id="3.4.21.89" evidence="3"/>
<feature type="region of interest" description="Disordered" evidence="5">
    <location>
        <begin position="1"/>
        <end position="25"/>
    </location>
</feature>
<dbReference type="GO" id="GO:0016020">
    <property type="term" value="C:membrane"/>
    <property type="evidence" value="ECO:0007669"/>
    <property type="project" value="InterPro"/>
</dbReference>
<dbReference type="AlphaFoldDB" id="A0A381Y222"/>
<dbReference type="SUPFAM" id="SSF51306">
    <property type="entry name" value="LexA/Signal peptidase"/>
    <property type="match status" value="1"/>
</dbReference>
<feature type="transmembrane region" description="Helical" evidence="6">
    <location>
        <begin position="34"/>
        <end position="56"/>
    </location>
</feature>
<sequence length="260" mass="29633">MSKASGVRRAGREGTRPSRKKRGASSSKSVAREYLEALIIAGVTALLIKTFVIQAFRIPSGSMEDTLLVGDFLIVNKFLYGAAVPFTDAHLPAVRHPEPGDVIVFQYPEDPTKDYIKRCVAIAGQTVEVRDKVVYVDSLRVEDPIYSKHTDTFIYSAKQRKRDNWGPRTVPSGHLFMMGDNRDNSLDSRFWKSPWLNTRLIRGKAFILYMSWEFEDGDPELVWTLSQPVTSFFSLLYIIAYDIVHAPWRVRWTRIGSLIE</sequence>
<comment type="catalytic activity">
    <reaction evidence="1">
        <text>Cleavage of hydrophobic, N-terminal signal or leader sequences from secreted and periplasmic proteins.</text>
        <dbReference type="EC" id="3.4.21.89"/>
    </reaction>
</comment>
<dbReference type="CDD" id="cd06530">
    <property type="entry name" value="S26_SPase_I"/>
    <property type="match status" value="1"/>
</dbReference>
<evidence type="ECO:0000256" key="2">
    <source>
        <dbReference type="ARBA" id="ARBA00009370"/>
    </source>
</evidence>
<dbReference type="PANTHER" id="PTHR43390:SF1">
    <property type="entry name" value="CHLOROPLAST PROCESSING PEPTIDASE"/>
    <property type="match status" value="1"/>
</dbReference>
<organism evidence="8">
    <name type="scientific">marine metagenome</name>
    <dbReference type="NCBI Taxonomy" id="408172"/>
    <lineage>
        <taxon>unclassified sequences</taxon>
        <taxon>metagenomes</taxon>
        <taxon>ecological metagenomes</taxon>
    </lineage>
</organism>
<keyword evidence="6" id="KW-0472">Membrane</keyword>
<evidence type="ECO:0000256" key="6">
    <source>
        <dbReference type="SAM" id="Phobius"/>
    </source>
</evidence>
<dbReference type="GO" id="GO:0006465">
    <property type="term" value="P:signal peptide processing"/>
    <property type="evidence" value="ECO:0007669"/>
    <property type="project" value="InterPro"/>
</dbReference>